<dbReference type="Gene3D" id="3.30.70.141">
    <property type="entry name" value="Nucleoside diphosphate kinase-like domain"/>
    <property type="match status" value="1"/>
</dbReference>
<dbReference type="STRING" id="1817821.A2717_02415"/>
<dbReference type="AlphaFoldDB" id="A0A1F5N9J3"/>
<evidence type="ECO:0000259" key="7">
    <source>
        <dbReference type="SMART" id="SM00562"/>
    </source>
</evidence>
<comment type="similarity">
    <text evidence="2 6">Belongs to the NDK family.</text>
</comment>
<organism evidence="8 9">
    <name type="scientific">Candidatus Doudnabacteria bacterium RIFCSPHIGHO2_01_FULL_41_86</name>
    <dbReference type="NCBI Taxonomy" id="1817821"/>
    <lineage>
        <taxon>Bacteria</taxon>
        <taxon>Candidatus Doudnaibacteriota</taxon>
    </lineage>
</organism>
<dbReference type="GO" id="GO:0004550">
    <property type="term" value="F:nucleoside diphosphate kinase activity"/>
    <property type="evidence" value="ECO:0007669"/>
    <property type="project" value="UniProtKB-EC"/>
</dbReference>
<reference evidence="8 9" key="1">
    <citation type="journal article" date="2016" name="Nat. Commun.">
        <title>Thousands of microbial genomes shed light on interconnected biogeochemical processes in an aquifer system.</title>
        <authorList>
            <person name="Anantharaman K."/>
            <person name="Brown C.T."/>
            <person name="Hug L.A."/>
            <person name="Sharon I."/>
            <person name="Castelle C.J."/>
            <person name="Probst A.J."/>
            <person name="Thomas B.C."/>
            <person name="Singh A."/>
            <person name="Wilkins M.J."/>
            <person name="Karaoz U."/>
            <person name="Brodie E.L."/>
            <person name="Williams K.H."/>
            <person name="Hubbard S.S."/>
            <person name="Banfield J.F."/>
        </authorList>
    </citation>
    <scope>NUCLEOTIDE SEQUENCE [LARGE SCALE GENOMIC DNA]</scope>
</reference>
<dbReference type="EMBL" id="MFEH01000001">
    <property type="protein sequence ID" value="OGE74371.1"/>
    <property type="molecule type" value="Genomic_DNA"/>
</dbReference>
<evidence type="ECO:0000313" key="9">
    <source>
        <dbReference type="Proteomes" id="UP000177610"/>
    </source>
</evidence>
<keyword evidence="4" id="KW-0808">Transferase</keyword>
<dbReference type="InterPro" id="IPR034907">
    <property type="entry name" value="NDK-like_dom"/>
</dbReference>
<dbReference type="SMART" id="SM00562">
    <property type="entry name" value="NDK"/>
    <property type="match status" value="1"/>
</dbReference>
<dbReference type="SUPFAM" id="SSF54919">
    <property type="entry name" value="Nucleoside diphosphate kinase, NDK"/>
    <property type="match status" value="1"/>
</dbReference>
<evidence type="ECO:0000256" key="1">
    <source>
        <dbReference type="ARBA" id="ARBA00001946"/>
    </source>
</evidence>
<dbReference type="Pfam" id="PF00334">
    <property type="entry name" value="NDK"/>
    <property type="match status" value="2"/>
</dbReference>
<sequence length="194" mass="22020">MGKAHPKEEMTFLMIKPDGVQRGLIGEIITRVERAGLKVVAIEMYQATKEEMDKHYPKEEAWITRLGHKSLATYEKYGYDPIEEMGTAKAEEIGPHVRRWLIDYMSSGPIVKIVVQGVHAVDMVRKIRGNTQPVLSEMGTITGDFSADSAAAANKDKRAIYNLAHASETPEEAAHEIEHWDMKKKIHKYKRMDE</sequence>
<evidence type="ECO:0000256" key="5">
    <source>
        <dbReference type="ARBA" id="ARBA00022777"/>
    </source>
</evidence>
<evidence type="ECO:0000256" key="6">
    <source>
        <dbReference type="PROSITE-ProRule" id="PRU00706"/>
    </source>
</evidence>
<evidence type="ECO:0000313" key="8">
    <source>
        <dbReference type="EMBL" id="OGE74371.1"/>
    </source>
</evidence>
<comment type="caution">
    <text evidence="8">The sequence shown here is derived from an EMBL/GenBank/DDBJ whole genome shotgun (WGS) entry which is preliminary data.</text>
</comment>
<gene>
    <name evidence="8" type="ORF">A2717_02415</name>
</gene>
<dbReference type="PANTHER" id="PTHR11349">
    <property type="entry name" value="NUCLEOSIDE DIPHOSPHATE KINASE"/>
    <property type="match status" value="1"/>
</dbReference>
<accession>A0A1F5N9J3</accession>
<dbReference type="Proteomes" id="UP000177610">
    <property type="component" value="Unassembled WGS sequence"/>
</dbReference>
<comment type="caution">
    <text evidence="6">Lacks conserved residue(s) required for the propagation of feature annotation.</text>
</comment>
<comment type="cofactor">
    <cofactor evidence="1">
        <name>Mg(2+)</name>
        <dbReference type="ChEBI" id="CHEBI:18420"/>
    </cofactor>
</comment>
<proteinExistence type="inferred from homology"/>
<keyword evidence="5 8" id="KW-0418">Kinase</keyword>
<evidence type="ECO:0000256" key="3">
    <source>
        <dbReference type="ARBA" id="ARBA00012966"/>
    </source>
</evidence>
<name>A0A1F5N9J3_9BACT</name>
<protein>
    <recommendedName>
        <fullName evidence="3">nucleoside-diphosphate kinase</fullName>
        <ecNumber evidence="3">2.7.4.6</ecNumber>
    </recommendedName>
</protein>
<dbReference type="InterPro" id="IPR036850">
    <property type="entry name" value="NDK-like_dom_sf"/>
</dbReference>
<feature type="domain" description="Nucleoside diphosphate kinase-like" evidence="7">
    <location>
        <begin position="8"/>
        <end position="188"/>
    </location>
</feature>
<dbReference type="EC" id="2.7.4.6" evidence="3"/>
<evidence type="ECO:0000256" key="4">
    <source>
        <dbReference type="ARBA" id="ARBA00022679"/>
    </source>
</evidence>
<evidence type="ECO:0000256" key="2">
    <source>
        <dbReference type="ARBA" id="ARBA00008142"/>
    </source>
</evidence>
<dbReference type="PROSITE" id="PS51374">
    <property type="entry name" value="NDPK_LIKE"/>
    <property type="match status" value="1"/>
</dbReference>